<dbReference type="Proteomes" id="UP000010422">
    <property type="component" value="Unassembled WGS sequence"/>
</dbReference>
<protein>
    <submittedName>
        <fullName evidence="1">Uncharacterized protein</fullName>
    </submittedName>
</protein>
<gene>
    <name evidence="1" type="ORF">PNEJI1_000850</name>
</gene>
<dbReference type="EMBL" id="CAKM01000065">
    <property type="protein sequence ID" value="CCJ28383.1"/>
    <property type="molecule type" value="Genomic_DNA"/>
</dbReference>
<sequence>MKFFHQLQKVMMFVRIRDKVARLVLELLCNPRISFVFSELIFSAFNASENSFICSCFKDEISLAVAFSDFSLALLVSLLVSL</sequence>
<dbReference type="InParanoid" id="L0P7Q0"/>
<evidence type="ECO:0000313" key="1">
    <source>
        <dbReference type="EMBL" id="CCJ28383.1"/>
    </source>
</evidence>
<organism evidence="2">
    <name type="scientific">Pneumocystis jirovecii</name>
    <name type="common">Human pneumocystis pneumonia agent</name>
    <dbReference type="NCBI Taxonomy" id="42068"/>
    <lineage>
        <taxon>Eukaryota</taxon>
        <taxon>Fungi</taxon>
        <taxon>Dikarya</taxon>
        <taxon>Ascomycota</taxon>
        <taxon>Taphrinomycotina</taxon>
        <taxon>Pneumocystomycetes</taxon>
        <taxon>Pneumocystaceae</taxon>
        <taxon>Pneumocystis</taxon>
    </lineage>
</organism>
<dbReference type="AlphaFoldDB" id="L0P7Q0"/>
<dbReference type="VEuPathDB" id="FungiDB:PNEJI1_000850"/>
<name>L0P7Q0_PNEJI</name>
<comment type="caution">
    <text evidence="1">The sequence shown here is derived from an EMBL/GenBank/DDBJ whole genome shotgun (WGS) entry which is preliminary data.</text>
</comment>
<proteinExistence type="predicted"/>
<accession>L0P7Q0</accession>
<evidence type="ECO:0000313" key="2">
    <source>
        <dbReference type="Proteomes" id="UP000010422"/>
    </source>
</evidence>
<reference evidence="1 2" key="1">
    <citation type="journal article" date="2012" name="MBio">
        <title>De novo assembly of the Pneumocystis jirovecii genome from a single bronchoalveolar lavage fluid specimen from a patient.</title>
        <authorList>
            <person name="Cisse O.H."/>
            <person name="Pagni M."/>
            <person name="Hauser P.M."/>
        </authorList>
    </citation>
    <scope>NUCLEOTIDE SEQUENCE [LARGE SCALE GENOMIC DNA]</scope>
    <source>
        <strain evidence="1 2">SE8</strain>
    </source>
</reference>
<feature type="non-terminal residue" evidence="1">
    <location>
        <position position="1"/>
    </location>
</feature>